<evidence type="ECO:0000313" key="4">
    <source>
        <dbReference type="Proteomes" id="UP000679691"/>
    </source>
</evidence>
<dbReference type="Gene3D" id="1.50.10.140">
    <property type="match status" value="1"/>
</dbReference>
<feature type="signal peptide" evidence="1">
    <location>
        <begin position="1"/>
        <end position="21"/>
    </location>
</feature>
<dbReference type="Proteomes" id="UP000679691">
    <property type="component" value="Unassembled WGS sequence"/>
</dbReference>
<protein>
    <recommendedName>
        <fullName evidence="2">Glycoamylase-like domain-containing protein</fullName>
    </recommendedName>
</protein>
<dbReference type="EMBL" id="JAGKSB010000010">
    <property type="protein sequence ID" value="MBP3943839.1"/>
    <property type="molecule type" value="Genomic_DNA"/>
</dbReference>
<dbReference type="InterPro" id="IPR013783">
    <property type="entry name" value="Ig-like_fold"/>
</dbReference>
<sequence>MLKDKFLKLLFFCLCPFSLLAESYPEVIFDNSILSGNYAKSAVRYTGKSWVENVHGKLPVSDSLFFTPGNSLSLKYRSAAGAQWTADIYNNKQVFTYKLASKSVLTLRLYVHSGASKAAQLPHIVVKQGDVSSEPLELGNYIDRFAKHAWLTVKIPVNSLKNLQEGQPISGVQLLQGEAASMLHELYIDQIEFLPASPSNVELSSAAVLTKVESVAKQVTLSWQLPLTPSIRYIKIYRGETKDKFEPIGIFPIYMQKGFDHVPQLDKTYFYKITWVDYKYKESLYSDVKMVTPKAADTEQLLSFIQAAHVNYFVDHYDINSGMFMSSKVLEQPVVSVKETGFALMSLLVGAENNFISRKQVLNRATRVVNFLTNTPHKEGIFPAFFDGRKGVPYTFSKDISYDVRATATLMESLLLCRQYFFKEDAEEEALRKKITFLWHRINWGAFTKDQHNVLLLDSWTADTEFSNSNILYGVNESLNTYLLAMASPTFPLADSAYIKGYGMNHLHANTQPAQRTIFEEYDYEFLDHSYSATAEANLKPLAVDTMLYGEEIHFPLHQESLLDLYRLCMTFNPKGKKDHLFDYEKETLALQKVWQRRDNEYFPEGHYTTIWGLQATKSTLERTRLNPALSIASMAFDKKEGALAWQAIYQHYGEKLFSENGFRAWLDVRNHDIAGSYSPQNQALIAVMIENAKTGLLWNLMAEDPDMQKIWKKIYTPL</sequence>
<feature type="chain" id="PRO_5035754583" description="Glycoamylase-like domain-containing protein" evidence="1">
    <location>
        <begin position="22"/>
        <end position="719"/>
    </location>
</feature>
<name>A0A8T4HAC7_9SPHI</name>
<proteinExistence type="predicted"/>
<dbReference type="InterPro" id="IPR019282">
    <property type="entry name" value="Glycoamylase-like_cons_dom"/>
</dbReference>
<evidence type="ECO:0000313" key="3">
    <source>
        <dbReference type="EMBL" id="MBP3943839.1"/>
    </source>
</evidence>
<keyword evidence="4" id="KW-1185">Reference proteome</keyword>
<accession>A0A8T4HAC7</accession>
<dbReference type="Pfam" id="PF10091">
    <property type="entry name" value="Glycoamylase"/>
    <property type="match status" value="1"/>
</dbReference>
<organism evidence="3 4">
    <name type="scientific">Rhinopithecimicrobium faecis</name>
    <dbReference type="NCBI Taxonomy" id="2820698"/>
    <lineage>
        <taxon>Bacteria</taxon>
        <taxon>Pseudomonadati</taxon>
        <taxon>Bacteroidota</taxon>
        <taxon>Sphingobacteriia</taxon>
        <taxon>Sphingobacteriales</taxon>
        <taxon>Sphingobacteriaceae</taxon>
        <taxon>Rhinopithecimicrobium</taxon>
    </lineage>
</organism>
<keyword evidence="1" id="KW-0732">Signal</keyword>
<dbReference type="AlphaFoldDB" id="A0A8T4HAC7"/>
<gene>
    <name evidence="3" type="ORF">J5U18_09710</name>
</gene>
<evidence type="ECO:0000256" key="1">
    <source>
        <dbReference type="SAM" id="SignalP"/>
    </source>
</evidence>
<feature type="domain" description="Glycoamylase-like" evidence="2">
    <location>
        <begin position="474"/>
        <end position="704"/>
    </location>
</feature>
<reference evidence="3" key="1">
    <citation type="submission" date="2021-03" db="EMBL/GenBank/DDBJ databases">
        <authorList>
            <person name="Lu T."/>
            <person name="Wang Q."/>
            <person name="Han X."/>
        </authorList>
    </citation>
    <scope>NUCLEOTIDE SEQUENCE</scope>
    <source>
        <strain evidence="3">WQ 2009</strain>
    </source>
</reference>
<comment type="caution">
    <text evidence="3">The sequence shown here is derived from an EMBL/GenBank/DDBJ whole genome shotgun (WGS) entry which is preliminary data.</text>
</comment>
<evidence type="ECO:0000259" key="2">
    <source>
        <dbReference type="Pfam" id="PF10091"/>
    </source>
</evidence>
<dbReference type="Gene3D" id="2.60.40.10">
    <property type="entry name" value="Immunoglobulins"/>
    <property type="match status" value="1"/>
</dbReference>